<dbReference type="OrthoDB" id="9805617at2"/>
<protein>
    <submittedName>
        <fullName evidence="7">ATP-dependent helicase HrpB</fullName>
    </submittedName>
</protein>
<proteinExistence type="predicted"/>
<dbReference type="PANTHER" id="PTHR43519">
    <property type="entry name" value="ATP-DEPENDENT RNA HELICASE HRPB"/>
    <property type="match status" value="1"/>
</dbReference>
<dbReference type="PIRSF" id="PIRSF005496">
    <property type="entry name" value="ATP_hel_hrpB"/>
    <property type="match status" value="1"/>
</dbReference>
<name>A0A1E2URU2_9GAMM</name>
<feature type="domain" description="Helicase ATP-binding" evidence="5">
    <location>
        <begin position="14"/>
        <end position="178"/>
    </location>
</feature>
<evidence type="ECO:0000259" key="6">
    <source>
        <dbReference type="PROSITE" id="PS51194"/>
    </source>
</evidence>
<keyword evidence="3 7" id="KW-0347">Helicase</keyword>
<reference evidence="7 8" key="1">
    <citation type="submission" date="2016-03" db="EMBL/GenBank/DDBJ databases">
        <title>Chemosynthetic sulphur-oxidizing symbionts of marine invertebrate animals are capable of nitrogen fixation.</title>
        <authorList>
            <person name="Petersen J.M."/>
            <person name="Kemper A."/>
            <person name="Gruber-Vodicka H."/>
            <person name="Cardini U."/>
            <person name="Geest Mvander."/>
            <person name="Kleiner M."/>
            <person name="Bulgheresi S."/>
            <person name="Fussmann M."/>
            <person name="Herbold C."/>
            <person name="Seah B.K.B."/>
            <person name="Antony C.Paul."/>
            <person name="Liu D."/>
            <person name="Belitz A."/>
            <person name="Weber M."/>
        </authorList>
    </citation>
    <scope>NUCLEOTIDE SEQUENCE [LARGE SCALE GENOMIC DNA]</scope>
    <source>
        <strain evidence="7">G_D</strain>
    </source>
</reference>
<dbReference type="InterPro" id="IPR013689">
    <property type="entry name" value="RNA_helicase_ATP-dep_HrpB_C"/>
</dbReference>
<dbReference type="CDD" id="cd18791">
    <property type="entry name" value="SF2_C_RHA"/>
    <property type="match status" value="1"/>
</dbReference>
<dbReference type="Pfam" id="PF00271">
    <property type="entry name" value="Helicase_C"/>
    <property type="match status" value="1"/>
</dbReference>
<dbReference type="AlphaFoldDB" id="A0A1E2URU2"/>
<dbReference type="GO" id="GO:0003676">
    <property type="term" value="F:nucleic acid binding"/>
    <property type="evidence" value="ECO:0007669"/>
    <property type="project" value="InterPro"/>
</dbReference>
<comment type="caution">
    <text evidence="7">The sequence shown here is derived from an EMBL/GenBank/DDBJ whole genome shotgun (WGS) entry which is preliminary data.</text>
</comment>
<sequence length="838" mass="93403">MTELPVQQVIYELSETLATQGRAVLSAPPGSGKTTLVPLELLNSPWLDGNGILLLEPRRLAARAAAARMASLLGEQIGERVGYSIRLERKVSRNTRIEVVTEGILTRRLQQDPELPGVGLVIFDEFHERNLHSDLSLALTLDTQQGLREDLRLLVMSATLDQHAVSRLLRDAAVIQAQGRQYPITHHYLDQALDKTKIAEQAVKAIIRAWQNEQGDLLVFLPGVGEIRSAQKLLEAQMKNQNQPVLISPLYGDLSKDDQDRAILPDPHKRRRIVLTTSIAETSLTIEGITVVVDGGWSRMPRFLPAIGLTRLETVPVSKAAADQRAGRAGRLGPGVCYRICSESAHNQSLSHHPAEILQTDLAPVALQLASWGIADPAQLQWLDPPPKGAFAQAVTLLQRLGAVDQQGMITRLGRRMAELPTHPRLAHMLIHAPGDQLQLVSDLVALITERDPLSIREDGSDLALRLTLLQQWREKSLSESRYRSACRHIDRISRDWLRRLRISGRTDSNGLLSAGELLALAFPDRIAQRSAHGRYRLVTGRAVRLAEDDPLAGEEYLVAVQLDAGLNEGRIRLAASIGLKALHGLPEITLEERSVVCWERKEERVRTSSETCLGALVLSREKLINPDPEAVRAAMIEGVRTMGIGALPWSKAVRQWQLRVNWLVARLDDPAWPDLSDRWLFENLESWLTPWLETIQSKQQLQRLDLQAILLARLSWDQQQTLKSMAPTHLTVPSGSKIPLRYSADEAPVLAVRLQELFGLNDTPKICQGRVPVMLHLLSPAHRPIQITDDLAGFWQRTYAEVKKELKGRYPKHYWPDNPLLAEATHKAKPRKSGGSG</sequence>
<dbReference type="InterPro" id="IPR007502">
    <property type="entry name" value="Helicase-assoc_dom"/>
</dbReference>
<dbReference type="CDD" id="cd17990">
    <property type="entry name" value="DEXHc_HrpB"/>
    <property type="match status" value="1"/>
</dbReference>
<dbReference type="STRING" id="1818881.A3196_12265"/>
<evidence type="ECO:0000313" key="7">
    <source>
        <dbReference type="EMBL" id="ODB97463.1"/>
    </source>
</evidence>
<dbReference type="PROSITE" id="PS51192">
    <property type="entry name" value="HELICASE_ATP_BIND_1"/>
    <property type="match status" value="1"/>
</dbReference>
<gene>
    <name evidence="7" type="ORF">A3196_12265</name>
</gene>
<dbReference type="SUPFAM" id="SSF52540">
    <property type="entry name" value="P-loop containing nucleoside triphosphate hydrolases"/>
    <property type="match status" value="1"/>
</dbReference>
<accession>A0A1E2URU2</accession>
<dbReference type="GO" id="GO:0016787">
    <property type="term" value="F:hydrolase activity"/>
    <property type="evidence" value="ECO:0007669"/>
    <property type="project" value="UniProtKB-KW"/>
</dbReference>
<evidence type="ECO:0000313" key="8">
    <source>
        <dbReference type="Proteomes" id="UP000094849"/>
    </source>
</evidence>
<feature type="domain" description="Helicase C-terminal" evidence="6">
    <location>
        <begin position="202"/>
        <end position="373"/>
    </location>
</feature>
<dbReference type="GO" id="GO:0005524">
    <property type="term" value="F:ATP binding"/>
    <property type="evidence" value="ECO:0007669"/>
    <property type="project" value="UniProtKB-KW"/>
</dbReference>
<dbReference type="Pfam" id="PF08482">
    <property type="entry name" value="HrpB_C"/>
    <property type="match status" value="1"/>
</dbReference>
<dbReference type="InterPro" id="IPR011545">
    <property type="entry name" value="DEAD/DEAH_box_helicase_dom"/>
</dbReference>
<keyword evidence="1" id="KW-0547">Nucleotide-binding</keyword>
<organism evidence="7 8">
    <name type="scientific">Candidatus Thiodiazotropha endoloripes</name>
    <dbReference type="NCBI Taxonomy" id="1818881"/>
    <lineage>
        <taxon>Bacteria</taxon>
        <taxon>Pseudomonadati</taxon>
        <taxon>Pseudomonadota</taxon>
        <taxon>Gammaproteobacteria</taxon>
        <taxon>Chromatiales</taxon>
        <taxon>Sedimenticolaceae</taxon>
        <taxon>Candidatus Thiodiazotropha</taxon>
    </lineage>
</organism>
<keyword evidence="4" id="KW-0067">ATP-binding</keyword>
<dbReference type="Proteomes" id="UP000094849">
    <property type="component" value="Unassembled WGS sequence"/>
</dbReference>
<dbReference type="EMBL" id="LVJZ01000003">
    <property type="protein sequence ID" value="ODB97463.1"/>
    <property type="molecule type" value="Genomic_DNA"/>
</dbReference>
<dbReference type="Pfam" id="PF04408">
    <property type="entry name" value="WHD_HA2"/>
    <property type="match status" value="1"/>
</dbReference>
<dbReference type="Gene3D" id="3.40.50.300">
    <property type="entry name" value="P-loop containing nucleotide triphosphate hydrolases"/>
    <property type="match status" value="2"/>
</dbReference>
<dbReference type="InterPro" id="IPR014001">
    <property type="entry name" value="Helicase_ATP-bd"/>
</dbReference>
<evidence type="ECO:0000256" key="1">
    <source>
        <dbReference type="ARBA" id="ARBA00022741"/>
    </source>
</evidence>
<dbReference type="PROSITE" id="PS51194">
    <property type="entry name" value="HELICASE_CTER"/>
    <property type="match status" value="1"/>
</dbReference>
<evidence type="ECO:0000256" key="2">
    <source>
        <dbReference type="ARBA" id="ARBA00022801"/>
    </source>
</evidence>
<dbReference type="GO" id="GO:0004386">
    <property type="term" value="F:helicase activity"/>
    <property type="evidence" value="ECO:0007669"/>
    <property type="project" value="UniProtKB-KW"/>
</dbReference>
<dbReference type="SMART" id="SM00847">
    <property type="entry name" value="HA2"/>
    <property type="match status" value="1"/>
</dbReference>
<dbReference type="PANTHER" id="PTHR43519:SF1">
    <property type="entry name" value="ATP-DEPENDENT RNA HELICASE HRPB"/>
    <property type="match status" value="1"/>
</dbReference>
<dbReference type="NCBIfam" id="TIGR01970">
    <property type="entry name" value="DEAH_box_HrpB"/>
    <property type="match status" value="1"/>
</dbReference>
<dbReference type="SMART" id="SM00487">
    <property type="entry name" value="DEXDc"/>
    <property type="match status" value="1"/>
</dbReference>
<dbReference type="InterPro" id="IPR027417">
    <property type="entry name" value="P-loop_NTPase"/>
</dbReference>
<dbReference type="RefSeq" id="WP_069019927.1">
    <property type="nucleotide sequence ID" value="NZ_LVJY01000005.1"/>
</dbReference>
<keyword evidence="8" id="KW-1185">Reference proteome</keyword>
<evidence type="ECO:0000259" key="5">
    <source>
        <dbReference type="PROSITE" id="PS51192"/>
    </source>
</evidence>
<dbReference type="Pfam" id="PF00270">
    <property type="entry name" value="DEAD"/>
    <property type="match status" value="1"/>
</dbReference>
<dbReference type="InterPro" id="IPR001650">
    <property type="entry name" value="Helicase_C-like"/>
</dbReference>
<dbReference type="Gene3D" id="1.20.120.1080">
    <property type="match status" value="1"/>
</dbReference>
<dbReference type="InterPro" id="IPR049614">
    <property type="entry name" value="HrpB_DEXH"/>
</dbReference>
<dbReference type="InterPro" id="IPR048333">
    <property type="entry name" value="HA2_WH"/>
</dbReference>
<dbReference type="FunFam" id="3.40.50.300:FF:002125">
    <property type="entry name" value="ATP-dependent helicase HrpB"/>
    <property type="match status" value="1"/>
</dbReference>
<evidence type="ECO:0000256" key="4">
    <source>
        <dbReference type="ARBA" id="ARBA00022840"/>
    </source>
</evidence>
<dbReference type="SMART" id="SM00490">
    <property type="entry name" value="HELICc"/>
    <property type="match status" value="1"/>
</dbReference>
<evidence type="ECO:0000256" key="3">
    <source>
        <dbReference type="ARBA" id="ARBA00022806"/>
    </source>
</evidence>
<dbReference type="InterPro" id="IPR010225">
    <property type="entry name" value="HrpB"/>
</dbReference>
<keyword evidence="2" id="KW-0378">Hydrolase</keyword>